<evidence type="ECO:0000256" key="1">
    <source>
        <dbReference type="SAM" id="MobiDB-lite"/>
    </source>
</evidence>
<evidence type="ECO:0000313" key="3">
    <source>
        <dbReference type="EMBL" id="KIK44468.1"/>
    </source>
</evidence>
<protein>
    <recommendedName>
        <fullName evidence="2">WKF domain-containing protein</fullName>
    </recommendedName>
</protein>
<feature type="region of interest" description="Disordered" evidence="1">
    <location>
        <begin position="1"/>
        <end position="219"/>
    </location>
</feature>
<keyword evidence="4" id="KW-1185">Reference proteome</keyword>
<name>A0A0D0BML2_9AGAM</name>
<evidence type="ECO:0000313" key="4">
    <source>
        <dbReference type="Proteomes" id="UP000054485"/>
    </source>
</evidence>
<dbReference type="OrthoDB" id="10261563at2759"/>
<feature type="compositionally biased region" description="Low complexity" evidence="1">
    <location>
        <begin position="70"/>
        <end position="81"/>
    </location>
</feature>
<feature type="compositionally biased region" description="Basic and acidic residues" evidence="1">
    <location>
        <begin position="117"/>
        <end position="134"/>
    </location>
</feature>
<dbReference type="InterPro" id="IPR019327">
    <property type="entry name" value="WKF"/>
</dbReference>
<dbReference type="EMBL" id="KN835190">
    <property type="protein sequence ID" value="KIK44468.1"/>
    <property type="molecule type" value="Genomic_DNA"/>
</dbReference>
<dbReference type="STRING" id="930992.A0A0D0BML2"/>
<dbReference type="InParanoid" id="A0A0D0BML2"/>
<evidence type="ECO:0000259" key="2">
    <source>
        <dbReference type="Pfam" id="PF10180"/>
    </source>
</evidence>
<proteinExistence type="predicted"/>
<feature type="compositionally biased region" description="Polar residues" evidence="1">
    <location>
        <begin position="45"/>
        <end position="61"/>
    </location>
</feature>
<feature type="compositionally biased region" description="Polar residues" evidence="1">
    <location>
        <begin position="88"/>
        <end position="98"/>
    </location>
</feature>
<dbReference type="HOGENOM" id="CLU_819341_0_0_1"/>
<organism evidence="3 4">
    <name type="scientific">Suillus luteus UH-Slu-Lm8-n1</name>
    <dbReference type="NCBI Taxonomy" id="930992"/>
    <lineage>
        <taxon>Eukaryota</taxon>
        <taxon>Fungi</taxon>
        <taxon>Dikarya</taxon>
        <taxon>Basidiomycota</taxon>
        <taxon>Agaricomycotina</taxon>
        <taxon>Agaricomycetes</taxon>
        <taxon>Agaricomycetidae</taxon>
        <taxon>Boletales</taxon>
        <taxon>Suillineae</taxon>
        <taxon>Suillaceae</taxon>
        <taxon>Suillus</taxon>
    </lineage>
</organism>
<feature type="compositionally biased region" description="Basic and acidic residues" evidence="1">
    <location>
        <begin position="20"/>
        <end position="34"/>
    </location>
</feature>
<feature type="domain" description="WKF" evidence="2">
    <location>
        <begin position="232"/>
        <end position="288"/>
    </location>
</feature>
<sequence length="339" mass="37575">MSVTAIGDVSPKSHKKKKSRSADSHAKDVVQERVKSKKRKHREATSTSDTLPETTPKAQAASTTRDSRSTSHPLSPSSAPSAGKVASKNVQLANSTTSDTERKKPKKSHSGDVAYEQLKDRSDERKQERKEKKDKTKKTLKHSDEGQHEGTALDGQAVQLNASEVQTPEEAASKKKKMKRKAEEQSEETPDSKPFKKKKGHRPPDLPSTDPGVDESLSEQSRKALSYAYARFEDPPNWKFNKARQIWLIKRLWSEEMIPEKYFALVTKYLADVKGGIRDNLVQMCNSVVATETPDPVTSESAKLPSDLPNEGSMMMTKVTRARSLLGALSDVPVIPARS</sequence>
<dbReference type="Proteomes" id="UP000054485">
    <property type="component" value="Unassembled WGS sequence"/>
</dbReference>
<dbReference type="Pfam" id="PF10180">
    <property type="entry name" value="WKF"/>
    <property type="match status" value="1"/>
</dbReference>
<feature type="region of interest" description="Disordered" evidence="1">
    <location>
        <begin position="293"/>
        <end position="312"/>
    </location>
</feature>
<dbReference type="AlphaFoldDB" id="A0A0D0BML2"/>
<reference evidence="4" key="2">
    <citation type="submission" date="2015-01" db="EMBL/GenBank/DDBJ databases">
        <title>Evolutionary Origins and Diversification of the Mycorrhizal Mutualists.</title>
        <authorList>
            <consortium name="DOE Joint Genome Institute"/>
            <consortium name="Mycorrhizal Genomics Consortium"/>
            <person name="Kohler A."/>
            <person name="Kuo A."/>
            <person name="Nagy L.G."/>
            <person name="Floudas D."/>
            <person name="Copeland A."/>
            <person name="Barry K.W."/>
            <person name="Cichocki N."/>
            <person name="Veneault-Fourrey C."/>
            <person name="LaButti K."/>
            <person name="Lindquist E.A."/>
            <person name="Lipzen A."/>
            <person name="Lundell T."/>
            <person name="Morin E."/>
            <person name="Murat C."/>
            <person name="Riley R."/>
            <person name="Ohm R."/>
            <person name="Sun H."/>
            <person name="Tunlid A."/>
            <person name="Henrissat B."/>
            <person name="Grigoriev I.V."/>
            <person name="Hibbett D.S."/>
            <person name="Martin F."/>
        </authorList>
    </citation>
    <scope>NUCLEOTIDE SEQUENCE [LARGE SCALE GENOMIC DNA]</scope>
    <source>
        <strain evidence="4">UH-Slu-Lm8-n1</strain>
    </source>
</reference>
<reference evidence="3 4" key="1">
    <citation type="submission" date="2014-04" db="EMBL/GenBank/DDBJ databases">
        <authorList>
            <consortium name="DOE Joint Genome Institute"/>
            <person name="Kuo A."/>
            <person name="Ruytinx J."/>
            <person name="Rineau F."/>
            <person name="Colpaert J."/>
            <person name="Kohler A."/>
            <person name="Nagy L.G."/>
            <person name="Floudas D."/>
            <person name="Copeland A."/>
            <person name="Barry K.W."/>
            <person name="Cichocki N."/>
            <person name="Veneault-Fourrey C."/>
            <person name="LaButti K."/>
            <person name="Lindquist E.A."/>
            <person name="Lipzen A."/>
            <person name="Lundell T."/>
            <person name="Morin E."/>
            <person name="Murat C."/>
            <person name="Sun H."/>
            <person name="Tunlid A."/>
            <person name="Henrissat B."/>
            <person name="Grigoriev I.V."/>
            <person name="Hibbett D.S."/>
            <person name="Martin F."/>
            <person name="Nordberg H.P."/>
            <person name="Cantor M.N."/>
            <person name="Hua S.X."/>
        </authorList>
    </citation>
    <scope>NUCLEOTIDE SEQUENCE [LARGE SCALE GENOMIC DNA]</scope>
    <source>
        <strain evidence="3 4">UH-Slu-Lm8-n1</strain>
    </source>
</reference>
<gene>
    <name evidence="3" type="ORF">CY34DRAFT_624450</name>
</gene>
<accession>A0A0D0BML2</accession>
<dbReference type="PANTHER" id="PTHR22306:SF2">
    <property type="entry name" value="CHROMOSOME 7 OPEN READING FRAME 50"/>
    <property type="match status" value="1"/>
</dbReference>
<dbReference type="PANTHER" id="PTHR22306">
    <property type="entry name" value="CHROMOSOME 7 OPEN READING FRAME 50"/>
    <property type="match status" value="1"/>
</dbReference>